<dbReference type="FunFam" id="3.90.170.10:FF:000001">
    <property type="entry name" value="Adenylosuccinate synthetase"/>
    <property type="match status" value="1"/>
</dbReference>
<feature type="active site" description="Proton acceptor" evidence="8">
    <location>
        <position position="13"/>
    </location>
</feature>
<comment type="cofactor">
    <cofactor evidence="8">
        <name>Mg(2+)</name>
        <dbReference type="ChEBI" id="CHEBI:18420"/>
    </cofactor>
    <text evidence="8">Binds 1 Mg(2+) ion per subunit.</text>
</comment>
<keyword evidence="5 8" id="KW-0658">Purine biosynthesis</keyword>
<keyword evidence="2 8" id="KW-0436">Ligase</keyword>
<evidence type="ECO:0000256" key="4">
    <source>
        <dbReference type="ARBA" id="ARBA00022741"/>
    </source>
</evidence>
<evidence type="ECO:0000256" key="8">
    <source>
        <dbReference type="HAMAP-Rule" id="MF_00011"/>
    </source>
</evidence>
<feature type="binding site" description="in other chain" evidence="8">
    <location>
        <position position="243"/>
    </location>
    <ligand>
        <name>IMP</name>
        <dbReference type="ChEBI" id="CHEBI:58053"/>
        <note>ligand shared between dimeric partners</note>
    </ligand>
</feature>
<feature type="binding site" evidence="8">
    <location>
        <position position="147"/>
    </location>
    <ligand>
        <name>IMP</name>
        <dbReference type="ChEBI" id="CHEBI:58053"/>
        <note>ligand shared between dimeric partners</note>
    </ligand>
</feature>
<feature type="binding site" description="in other chain" evidence="8">
    <location>
        <position position="307"/>
    </location>
    <ligand>
        <name>IMP</name>
        <dbReference type="ChEBI" id="CHEBI:58053"/>
        <note>ligand shared between dimeric partners</note>
    </ligand>
</feature>
<dbReference type="InterPro" id="IPR001114">
    <property type="entry name" value="Adenylosuccinate_synthetase"/>
</dbReference>
<feature type="binding site" evidence="8">
    <location>
        <begin position="417"/>
        <end position="419"/>
    </location>
    <ligand>
        <name>GTP</name>
        <dbReference type="ChEBI" id="CHEBI:37565"/>
    </ligand>
</feature>
<keyword evidence="12" id="KW-1185">Reference proteome</keyword>
<dbReference type="GO" id="GO:0046040">
    <property type="term" value="P:IMP metabolic process"/>
    <property type="evidence" value="ECO:0007669"/>
    <property type="project" value="TreeGrafter"/>
</dbReference>
<dbReference type="FunFam" id="1.10.300.10:FF:000001">
    <property type="entry name" value="Adenylosuccinate synthetase"/>
    <property type="match status" value="1"/>
</dbReference>
<evidence type="ECO:0000256" key="7">
    <source>
        <dbReference type="ARBA" id="ARBA00023134"/>
    </source>
</evidence>
<comment type="pathway">
    <text evidence="8 10">Purine metabolism; AMP biosynthesis via de novo pathway; AMP from IMP: step 1/2.</text>
</comment>
<organism evidence="11 12">
    <name type="scientific">Longimonas halophila</name>
    <dbReference type="NCBI Taxonomy" id="1469170"/>
    <lineage>
        <taxon>Bacteria</taxon>
        <taxon>Pseudomonadati</taxon>
        <taxon>Rhodothermota</taxon>
        <taxon>Rhodothermia</taxon>
        <taxon>Rhodothermales</taxon>
        <taxon>Salisaetaceae</taxon>
        <taxon>Longimonas</taxon>
    </lineage>
</organism>
<keyword evidence="8" id="KW-0963">Cytoplasm</keyword>
<dbReference type="GO" id="GO:0000287">
    <property type="term" value="F:magnesium ion binding"/>
    <property type="evidence" value="ECO:0007669"/>
    <property type="project" value="UniProtKB-UniRule"/>
</dbReference>
<dbReference type="InterPro" id="IPR018220">
    <property type="entry name" value="Adenylosuccin_syn_GTP-bd"/>
</dbReference>
<dbReference type="AlphaFoldDB" id="A0A2H3NSH8"/>
<dbReference type="Gene3D" id="1.10.300.10">
    <property type="entry name" value="Adenylosuccinate Synthetase, subunit A, domain 2"/>
    <property type="match status" value="1"/>
</dbReference>
<dbReference type="GO" id="GO:0005737">
    <property type="term" value="C:cytoplasm"/>
    <property type="evidence" value="ECO:0007669"/>
    <property type="project" value="UniProtKB-SubCell"/>
</dbReference>
<dbReference type="UniPathway" id="UPA00075">
    <property type="reaction ID" value="UER00335"/>
</dbReference>
<evidence type="ECO:0000256" key="1">
    <source>
        <dbReference type="ARBA" id="ARBA00011738"/>
    </source>
</evidence>
<dbReference type="InterPro" id="IPR042110">
    <property type="entry name" value="Adenylosuccinate_synth_dom2"/>
</dbReference>
<feature type="binding site" description="in other chain" evidence="8">
    <location>
        <begin position="13"/>
        <end position="16"/>
    </location>
    <ligand>
        <name>IMP</name>
        <dbReference type="ChEBI" id="CHEBI:58053"/>
        <note>ligand shared between dimeric partners</note>
    </ligand>
</feature>
<keyword evidence="6 8" id="KW-0460">Magnesium</keyword>
<dbReference type="SMART" id="SM00788">
    <property type="entry name" value="Adenylsucc_synt"/>
    <property type="match status" value="1"/>
</dbReference>
<name>A0A2H3NSH8_9BACT</name>
<comment type="similarity">
    <text evidence="8 10">Belongs to the adenylosuccinate synthetase family.</text>
</comment>
<evidence type="ECO:0000256" key="10">
    <source>
        <dbReference type="RuleBase" id="RU000520"/>
    </source>
</evidence>
<comment type="subcellular location">
    <subcellularLocation>
        <location evidence="8">Cytoplasm</location>
    </subcellularLocation>
</comment>
<dbReference type="RefSeq" id="WP_098060576.1">
    <property type="nucleotide sequence ID" value="NZ_PDEP01000001.1"/>
</dbReference>
<proteinExistence type="inferred from homology"/>
<evidence type="ECO:0000256" key="9">
    <source>
        <dbReference type="PROSITE-ProRule" id="PRU10134"/>
    </source>
</evidence>
<dbReference type="OrthoDB" id="9807553at2"/>
<dbReference type="GO" id="GO:0004019">
    <property type="term" value="F:adenylosuccinate synthase activity"/>
    <property type="evidence" value="ECO:0007669"/>
    <property type="project" value="UniProtKB-UniRule"/>
</dbReference>
<evidence type="ECO:0000256" key="3">
    <source>
        <dbReference type="ARBA" id="ARBA00022723"/>
    </source>
</evidence>
<dbReference type="NCBIfam" id="TIGR00184">
    <property type="entry name" value="purA"/>
    <property type="match status" value="1"/>
</dbReference>
<dbReference type="Gene3D" id="3.90.170.10">
    <property type="entry name" value="Adenylosuccinate Synthetase, subunit A, domain 3"/>
    <property type="match status" value="1"/>
</dbReference>
<reference evidence="11 12" key="1">
    <citation type="submission" date="2017-10" db="EMBL/GenBank/DDBJ databases">
        <title>Draft genome of Longimonas halophila.</title>
        <authorList>
            <person name="Goh K.M."/>
            <person name="Shamsir M.S."/>
            <person name="Lim S.W."/>
        </authorList>
    </citation>
    <scope>NUCLEOTIDE SEQUENCE [LARGE SCALE GENOMIC DNA]</scope>
    <source>
        <strain evidence="11 12">KCTC 42399</strain>
    </source>
</reference>
<evidence type="ECO:0000313" key="12">
    <source>
        <dbReference type="Proteomes" id="UP000221024"/>
    </source>
</evidence>
<dbReference type="InterPro" id="IPR042109">
    <property type="entry name" value="Adenylosuccinate_synth_dom1"/>
</dbReference>
<comment type="caution">
    <text evidence="11">The sequence shown here is derived from an EMBL/GenBank/DDBJ whole genome shotgun (WGS) entry which is preliminary data.</text>
</comment>
<dbReference type="GO" id="GO:0044208">
    <property type="term" value="P:'de novo' AMP biosynthetic process"/>
    <property type="evidence" value="ECO:0007669"/>
    <property type="project" value="UniProtKB-UniRule"/>
</dbReference>
<dbReference type="EMBL" id="PDEP01000001">
    <property type="protein sequence ID" value="PEN09176.1"/>
    <property type="molecule type" value="Genomic_DNA"/>
</dbReference>
<feature type="binding site" evidence="8">
    <location>
        <position position="13"/>
    </location>
    <ligand>
        <name>Mg(2+)</name>
        <dbReference type="ChEBI" id="CHEBI:18420"/>
    </ligand>
</feature>
<dbReference type="PROSITE" id="PS01266">
    <property type="entry name" value="ADENYLOSUCCIN_SYN_1"/>
    <property type="match status" value="1"/>
</dbReference>
<feature type="binding site" evidence="8">
    <location>
        <position position="40"/>
    </location>
    <ligand>
        <name>Mg(2+)</name>
        <dbReference type="ChEBI" id="CHEBI:18420"/>
    </ligand>
</feature>
<comment type="function">
    <text evidence="8">Plays an important role in the de novo pathway of purine nucleotide biosynthesis. Catalyzes the first committed step in the biosynthesis of AMP from IMP.</text>
</comment>
<dbReference type="Gene3D" id="3.40.440.10">
    <property type="entry name" value="Adenylosuccinate Synthetase, subunit A, domain 1"/>
    <property type="match status" value="1"/>
</dbReference>
<feature type="active site" description="Proton donor" evidence="8">
    <location>
        <position position="41"/>
    </location>
</feature>
<keyword evidence="4 8" id="KW-0547">Nucleotide-binding</keyword>
<comment type="catalytic activity">
    <reaction evidence="8 10">
        <text>IMP + L-aspartate + GTP = N(6)-(1,2-dicarboxyethyl)-AMP + GDP + phosphate + 2 H(+)</text>
        <dbReference type="Rhea" id="RHEA:15753"/>
        <dbReference type="ChEBI" id="CHEBI:15378"/>
        <dbReference type="ChEBI" id="CHEBI:29991"/>
        <dbReference type="ChEBI" id="CHEBI:37565"/>
        <dbReference type="ChEBI" id="CHEBI:43474"/>
        <dbReference type="ChEBI" id="CHEBI:57567"/>
        <dbReference type="ChEBI" id="CHEBI:58053"/>
        <dbReference type="ChEBI" id="CHEBI:58189"/>
        <dbReference type="EC" id="6.3.4.4"/>
    </reaction>
</comment>
<feature type="binding site" description="in other chain" evidence="8">
    <location>
        <position position="133"/>
    </location>
    <ligand>
        <name>IMP</name>
        <dbReference type="ChEBI" id="CHEBI:58053"/>
        <note>ligand shared between dimeric partners</note>
    </ligand>
</feature>
<keyword evidence="3 8" id="KW-0479">Metal-binding</keyword>
<protein>
    <recommendedName>
        <fullName evidence="8 10">Adenylosuccinate synthetase</fullName>
        <shortName evidence="8">AMPSase</shortName>
        <shortName evidence="8">AdSS</shortName>
        <ecNumber evidence="8 10">6.3.4.4</ecNumber>
    </recommendedName>
    <alternativeName>
        <fullName evidence="8">IMP--aspartate ligase</fullName>
    </alternativeName>
</protein>
<dbReference type="PANTHER" id="PTHR11846">
    <property type="entry name" value="ADENYLOSUCCINATE SYNTHETASE"/>
    <property type="match status" value="1"/>
</dbReference>
<comment type="subunit">
    <text evidence="1 8">Homodimer.</text>
</comment>
<sequence>MPVSIVIGSQWGDEGKGKIVDLLSNDVDVVARYQGGANAGHTICWDDQEFVLHLIPSGIFHDGVDCVIGNGVVLDPKAVIEEIEQIEALGYPVEGRLHISHNAHVIMPHHKAIEAAQEQGRKSDTNDDAIGTTGRGIGPAYADKFARTGIRVVDLLDRDVLRTKLTRAIEAKNALLKQVYGANQLDVDAIVEEYVELDQKIDPYVTDTAQFLGRALDNDKHVLAEGAQGSLLDIDFGSYPFVTSSHPTAGGCSTGLGVSPVHVNRIIGIAKAYCTRVGNGPFPTELENEMGEHLRKVGAEFGATTGRPRRCGWLDLVALRYTTMINGFTELVITKLDVLSGLDEIKVCVAYQYDGKETQRFPSEAHTLERITPVYETLPGWDEDISDARHWSDLPSAAQEYLRFVEEHSRAPIGSVSIGPRRDQIISDVSEAPVA</sequence>
<keyword evidence="7 8" id="KW-0342">GTP-binding</keyword>
<dbReference type="InterPro" id="IPR042111">
    <property type="entry name" value="Adenylosuccinate_synth_dom3"/>
</dbReference>
<dbReference type="PANTHER" id="PTHR11846:SF0">
    <property type="entry name" value="ADENYLOSUCCINATE SYNTHETASE"/>
    <property type="match status" value="1"/>
</dbReference>
<dbReference type="Pfam" id="PF00709">
    <property type="entry name" value="Adenylsucc_synt"/>
    <property type="match status" value="1"/>
</dbReference>
<feature type="binding site" description="in other chain" evidence="8">
    <location>
        <begin position="38"/>
        <end position="41"/>
    </location>
    <ligand>
        <name>IMP</name>
        <dbReference type="ChEBI" id="CHEBI:58053"/>
        <note>ligand shared between dimeric partners</note>
    </ligand>
</feature>
<feature type="binding site" evidence="8">
    <location>
        <begin position="335"/>
        <end position="337"/>
    </location>
    <ligand>
        <name>GTP</name>
        <dbReference type="ChEBI" id="CHEBI:37565"/>
    </ligand>
</feature>
<evidence type="ECO:0000256" key="2">
    <source>
        <dbReference type="ARBA" id="ARBA00022598"/>
    </source>
</evidence>
<evidence type="ECO:0000256" key="6">
    <source>
        <dbReference type="ARBA" id="ARBA00022842"/>
    </source>
</evidence>
<dbReference type="CDD" id="cd03108">
    <property type="entry name" value="AdSS"/>
    <property type="match status" value="1"/>
</dbReference>
<dbReference type="GO" id="GO:0005525">
    <property type="term" value="F:GTP binding"/>
    <property type="evidence" value="ECO:0007669"/>
    <property type="project" value="UniProtKB-UniRule"/>
</dbReference>
<evidence type="ECO:0000313" key="11">
    <source>
        <dbReference type="EMBL" id="PEN09176.1"/>
    </source>
</evidence>
<dbReference type="InterPro" id="IPR033128">
    <property type="entry name" value="Adenylosuccin_syn_Lys_AS"/>
</dbReference>
<dbReference type="EC" id="6.3.4.4" evidence="8 10"/>
<accession>A0A2H3NSH8</accession>
<dbReference type="NCBIfam" id="NF002223">
    <property type="entry name" value="PRK01117.1"/>
    <property type="match status" value="1"/>
</dbReference>
<dbReference type="InterPro" id="IPR027417">
    <property type="entry name" value="P-loop_NTPase"/>
</dbReference>
<evidence type="ECO:0000256" key="5">
    <source>
        <dbReference type="ARBA" id="ARBA00022755"/>
    </source>
</evidence>
<dbReference type="PROSITE" id="PS00513">
    <property type="entry name" value="ADENYLOSUCCIN_SYN_2"/>
    <property type="match status" value="1"/>
</dbReference>
<gene>
    <name evidence="8" type="primary">purA</name>
    <name evidence="11" type="ORF">CRI93_00130</name>
</gene>
<dbReference type="Proteomes" id="UP000221024">
    <property type="component" value="Unassembled WGS sequence"/>
</dbReference>
<dbReference type="SUPFAM" id="SSF52540">
    <property type="entry name" value="P-loop containing nucleoside triphosphate hydrolases"/>
    <property type="match status" value="1"/>
</dbReference>
<feature type="active site" evidence="9">
    <location>
        <position position="144"/>
    </location>
</feature>
<feature type="binding site" evidence="8">
    <location>
        <begin position="40"/>
        <end position="42"/>
    </location>
    <ligand>
        <name>GTP</name>
        <dbReference type="ChEBI" id="CHEBI:37565"/>
    </ligand>
</feature>
<feature type="binding site" evidence="8">
    <location>
        <begin position="12"/>
        <end position="18"/>
    </location>
    <ligand>
        <name>GTP</name>
        <dbReference type="ChEBI" id="CHEBI:37565"/>
    </ligand>
</feature>
<feature type="binding site" evidence="8">
    <location>
        <begin position="303"/>
        <end position="309"/>
    </location>
    <ligand>
        <name>substrate</name>
    </ligand>
</feature>
<dbReference type="HAMAP" id="MF_00011">
    <property type="entry name" value="Adenylosucc_synth"/>
    <property type="match status" value="1"/>
</dbReference>
<feature type="binding site" description="in other chain" evidence="8">
    <location>
        <position position="228"/>
    </location>
    <ligand>
        <name>IMP</name>
        <dbReference type="ChEBI" id="CHEBI:58053"/>
        <note>ligand shared between dimeric partners</note>
    </ligand>
</feature>
<feature type="binding site" evidence="8">
    <location>
        <position position="309"/>
    </location>
    <ligand>
        <name>GTP</name>
        <dbReference type="ChEBI" id="CHEBI:37565"/>
    </ligand>
</feature>